<dbReference type="InterPro" id="IPR002641">
    <property type="entry name" value="PNPLA_dom"/>
</dbReference>
<proteinExistence type="predicted"/>
<feature type="short sequence motif" description="GXSXG" evidence="4">
    <location>
        <begin position="43"/>
        <end position="47"/>
    </location>
</feature>
<evidence type="ECO:0000256" key="4">
    <source>
        <dbReference type="PROSITE-ProRule" id="PRU01161"/>
    </source>
</evidence>
<dbReference type="PROSITE" id="PS51635">
    <property type="entry name" value="PNPLA"/>
    <property type="match status" value="1"/>
</dbReference>
<organism evidence="6 7">
    <name type="scientific">Nonomuraea insulae</name>
    <dbReference type="NCBI Taxonomy" id="1616787"/>
    <lineage>
        <taxon>Bacteria</taxon>
        <taxon>Bacillati</taxon>
        <taxon>Actinomycetota</taxon>
        <taxon>Actinomycetes</taxon>
        <taxon>Streptosporangiales</taxon>
        <taxon>Streptosporangiaceae</taxon>
        <taxon>Nonomuraea</taxon>
    </lineage>
</organism>
<keyword evidence="2 4" id="KW-0442">Lipid degradation</keyword>
<evidence type="ECO:0000313" key="7">
    <source>
        <dbReference type="Proteomes" id="UP001596058"/>
    </source>
</evidence>
<feature type="active site" description="Proton acceptor" evidence="4">
    <location>
        <position position="190"/>
    </location>
</feature>
<gene>
    <name evidence="6" type="ORF">ACFPZ3_04330</name>
</gene>
<evidence type="ECO:0000256" key="2">
    <source>
        <dbReference type="ARBA" id="ARBA00022963"/>
    </source>
</evidence>
<dbReference type="EMBL" id="JBHSPA010000006">
    <property type="protein sequence ID" value="MFC5823076.1"/>
    <property type="molecule type" value="Genomic_DNA"/>
</dbReference>
<evidence type="ECO:0000313" key="6">
    <source>
        <dbReference type="EMBL" id="MFC5823076.1"/>
    </source>
</evidence>
<protein>
    <submittedName>
        <fullName evidence="6">Patatin-like phospholipase family protein</fullName>
    </submittedName>
</protein>
<evidence type="ECO:0000256" key="3">
    <source>
        <dbReference type="ARBA" id="ARBA00023098"/>
    </source>
</evidence>
<name>A0ABW1CEM3_9ACTN</name>
<keyword evidence="1 4" id="KW-0378">Hydrolase</keyword>
<keyword evidence="3 4" id="KW-0443">Lipid metabolism</keyword>
<feature type="short sequence motif" description="DGA/G" evidence="4">
    <location>
        <begin position="190"/>
        <end position="192"/>
    </location>
</feature>
<dbReference type="Pfam" id="PF01734">
    <property type="entry name" value="Patatin"/>
    <property type="match status" value="1"/>
</dbReference>
<dbReference type="PANTHER" id="PTHR14226:SF57">
    <property type="entry name" value="BLR7027 PROTEIN"/>
    <property type="match status" value="1"/>
</dbReference>
<feature type="domain" description="PNPLA" evidence="5">
    <location>
        <begin position="8"/>
        <end position="203"/>
    </location>
</feature>
<dbReference type="InterPro" id="IPR016035">
    <property type="entry name" value="Acyl_Trfase/lysoPLipase"/>
</dbReference>
<dbReference type="InterPro" id="IPR050301">
    <property type="entry name" value="NTE"/>
</dbReference>
<keyword evidence="7" id="KW-1185">Reference proteome</keyword>
<reference evidence="7" key="1">
    <citation type="journal article" date="2019" name="Int. J. Syst. Evol. Microbiol.">
        <title>The Global Catalogue of Microorganisms (GCM) 10K type strain sequencing project: providing services to taxonomists for standard genome sequencing and annotation.</title>
        <authorList>
            <consortium name="The Broad Institute Genomics Platform"/>
            <consortium name="The Broad Institute Genome Sequencing Center for Infectious Disease"/>
            <person name="Wu L."/>
            <person name="Ma J."/>
        </authorList>
    </citation>
    <scope>NUCLEOTIDE SEQUENCE [LARGE SCALE GENOMIC DNA]</scope>
    <source>
        <strain evidence="7">CCUG 53903</strain>
    </source>
</reference>
<sequence length="278" mass="28673">MSESRRALVLGGGGVAGIAWETGVLAGLADGGVDVTTADRIIGTSAGSTVAAQITSGLSLPDLLARQSDPALQSPELPPGDISMEELWARFQQISESALDPAGQRREIGALALGAETVSEARRREVIEARLPVHDWPRRDLVIVALDAHTGEPRLFGPDSGVGLVDAVAASCAVPGVWPCVTIDGARYMDGGVRAATNADLAAGFDRVLVLAAMPDLGEPSWARLEGTVEVIEPDQASLTAFGANPLAPETRTPSAEAGYAQGRAAAPKVAVAWNDQA</sequence>
<dbReference type="PANTHER" id="PTHR14226">
    <property type="entry name" value="NEUROPATHY TARGET ESTERASE/SWISS CHEESE D.MELANOGASTER"/>
    <property type="match status" value="1"/>
</dbReference>
<dbReference type="Gene3D" id="3.40.1090.10">
    <property type="entry name" value="Cytosolic phospholipase A2 catalytic domain"/>
    <property type="match status" value="2"/>
</dbReference>
<evidence type="ECO:0000259" key="5">
    <source>
        <dbReference type="PROSITE" id="PS51635"/>
    </source>
</evidence>
<dbReference type="Proteomes" id="UP001596058">
    <property type="component" value="Unassembled WGS sequence"/>
</dbReference>
<accession>A0ABW1CEM3</accession>
<dbReference type="SUPFAM" id="SSF52151">
    <property type="entry name" value="FabD/lysophospholipase-like"/>
    <property type="match status" value="1"/>
</dbReference>
<evidence type="ECO:0000256" key="1">
    <source>
        <dbReference type="ARBA" id="ARBA00022801"/>
    </source>
</evidence>
<comment type="caution">
    <text evidence="6">The sequence shown here is derived from an EMBL/GenBank/DDBJ whole genome shotgun (WGS) entry which is preliminary data.</text>
</comment>
<dbReference type="RefSeq" id="WP_379512614.1">
    <property type="nucleotide sequence ID" value="NZ_JBHSPA010000006.1"/>
</dbReference>
<feature type="short sequence motif" description="GXGXXG" evidence="4">
    <location>
        <begin position="12"/>
        <end position="17"/>
    </location>
</feature>
<feature type="active site" description="Nucleophile" evidence="4">
    <location>
        <position position="45"/>
    </location>
</feature>